<evidence type="ECO:0000313" key="2">
    <source>
        <dbReference type="Proteomes" id="UP000821845"/>
    </source>
</evidence>
<protein>
    <submittedName>
        <fullName evidence="1">Uncharacterized protein</fullName>
    </submittedName>
</protein>
<accession>A0ACB7S3R7</accession>
<name>A0ACB7S3R7_HYAAI</name>
<gene>
    <name evidence="1" type="ORF">HPB50_018772</name>
</gene>
<sequence>MDTVVSFLRKNDLRLAVADKEGGFVLMTKGHFDLKAAKAVEKNFRRVQIGDRPNAYQVGWAPDKGRFGLMSIANTGGQTWVGYEDPNHPGFSAGYYYVFFYFKDSMTLHGFINNLHIASDNANPYEVNWASAYILFGQPGYHDAETLEVHWVAWNSIQEKGLNPSRTLKDKLFVRDPNGKGVVNDTEVTTAAVTEDDAAGAKTASYADGAEGAKSEPETSPIIKDTATPARKAAGKAADTTPEATADMLRMRVSTTRVTDVKARFRKRGKVAYVESVTTTPGARFLGPGKEAADGCEIAITGGGGITGQSNVNGKGRIGGVRSGGNEGDIITVGIGGGRTHGPHRRQ</sequence>
<proteinExistence type="predicted"/>
<comment type="caution">
    <text evidence="1">The sequence shown here is derived from an EMBL/GenBank/DDBJ whole genome shotgun (WGS) entry which is preliminary data.</text>
</comment>
<dbReference type="Proteomes" id="UP000821845">
    <property type="component" value="Chromosome 6"/>
</dbReference>
<dbReference type="EMBL" id="CM023486">
    <property type="protein sequence ID" value="KAH6928721.1"/>
    <property type="molecule type" value="Genomic_DNA"/>
</dbReference>
<reference evidence="1" key="1">
    <citation type="submission" date="2020-05" db="EMBL/GenBank/DDBJ databases">
        <title>Large-scale comparative analyses of tick genomes elucidate their genetic diversity and vector capacities.</title>
        <authorList>
            <person name="Jia N."/>
            <person name="Wang J."/>
            <person name="Shi W."/>
            <person name="Du L."/>
            <person name="Sun Y."/>
            <person name="Zhan W."/>
            <person name="Jiang J."/>
            <person name="Wang Q."/>
            <person name="Zhang B."/>
            <person name="Ji P."/>
            <person name="Sakyi L.B."/>
            <person name="Cui X."/>
            <person name="Yuan T."/>
            <person name="Jiang B."/>
            <person name="Yang W."/>
            <person name="Lam T.T.-Y."/>
            <person name="Chang Q."/>
            <person name="Ding S."/>
            <person name="Wang X."/>
            <person name="Zhu J."/>
            <person name="Ruan X."/>
            <person name="Zhao L."/>
            <person name="Wei J."/>
            <person name="Que T."/>
            <person name="Du C."/>
            <person name="Cheng J."/>
            <person name="Dai P."/>
            <person name="Han X."/>
            <person name="Huang E."/>
            <person name="Gao Y."/>
            <person name="Liu J."/>
            <person name="Shao H."/>
            <person name="Ye R."/>
            <person name="Li L."/>
            <person name="Wei W."/>
            <person name="Wang X."/>
            <person name="Wang C."/>
            <person name="Yang T."/>
            <person name="Huo Q."/>
            <person name="Li W."/>
            <person name="Guo W."/>
            <person name="Chen H."/>
            <person name="Zhou L."/>
            <person name="Ni X."/>
            <person name="Tian J."/>
            <person name="Zhou Y."/>
            <person name="Sheng Y."/>
            <person name="Liu T."/>
            <person name="Pan Y."/>
            <person name="Xia L."/>
            <person name="Li J."/>
            <person name="Zhao F."/>
            <person name="Cao W."/>
        </authorList>
    </citation>
    <scope>NUCLEOTIDE SEQUENCE</scope>
    <source>
        <strain evidence="1">Hyas-2018</strain>
    </source>
</reference>
<keyword evidence="2" id="KW-1185">Reference proteome</keyword>
<evidence type="ECO:0000313" key="1">
    <source>
        <dbReference type="EMBL" id="KAH6928721.1"/>
    </source>
</evidence>
<organism evidence="1 2">
    <name type="scientific">Hyalomma asiaticum</name>
    <name type="common">Tick</name>
    <dbReference type="NCBI Taxonomy" id="266040"/>
    <lineage>
        <taxon>Eukaryota</taxon>
        <taxon>Metazoa</taxon>
        <taxon>Ecdysozoa</taxon>
        <taxon>Arthropoda</taxon>
        <taxon>Chelicerata</taxon>
        <taxon>Arachnida</taxon>
        <taxon>Acari</taxon>
        <taxon>Parasitiformes</taxon>
        <taxon>Ixodida</taxon>
        <taxon>Ixodoidea</taxon>
        <taxon>Ixodidae</taxon>
        <taxon>Hyalomminae</taxon>
        <taxon>Hyalomma</taxon>
    </lineage>
</organism>